<dbReference type="PANTHER" id="PTHR13947">
    <property type="entry name" value="GNAT FAMILY N-ACETYLTRANSFERASE"/>
    <property type="match status" value="1"/>
</dbReference>
<dbReference type="Proteomes" id="UP000029738">
    <property type="component" value="Unassembled WGS sequence"/>
</dbReference>
<evidence type="ECO:0000256" key="1">
    <source>
        <dbReference type="ARBA" id="ARBA00022679"/>
    </source>
</evidence>
<dbReference type="SUPFAM" id="SSF55729">
    <property type="entry name" value="Acyl-CoA N-acyltransferases (Nat)"/>
    <property type="match status" value="1"/>
</dbReference>
<name>A0A0C1R650_9CYAN</name>
<dbReference type="AlphaFoldDB" id="A0A0C1R650"/>
<evidence type="ECO:0000313" key="4">
    <source>
        <dbReference type="EMBL" id="KIE11193.1"/>
    </source>
</evidence>
<reference evidence="4" key="1">
    <citation type="journal article" date="2015" name="Genome Announc.">
        <title>Draft Genome Sequence of Tolypothrix boutellei Strain VB521301.</title>
        <authorList>
            <person name="Chandrababunaidu M.M."/>
            <person name="Singh D."/>
            <person name="Sen D."/>
            <person name="Bhan S."/>
            <person name="Das S."/>
            <person name="Gupta A."/>
            <person name="Adhikary S.P."/>
            <person name="Tripathy S."/>
        </authorList>
    </citation>
    <scope>NUCLEOTIDE SEQUENCE</scope>
    <source>
        <strain evidence="4">VB521301</strain>
    </source>
</reference>
<evidence type="ECO:0000259" key="2">
    <source>
        <dbReference type="PROSITE" id="PS51186"/>
    </source>
</evidence>
<dbReference type="InterPro" id="IPR050769">
    <property type="entry name" value="NAT_camello-type"/>
</dbReference>
<evidence type="ECO:0000313" key="5">
    <source>
        <dbReference type="Proteomes" id="UP000029738"/>
    </source>
</evidence>
<dbReference type="EMBL" id="JHEG02000048">
    <property type="protein sequence ID" value="KIE11193.1"/>
    <property type="molecule type" value="Genomic_DNA"/>
</dbReference>
<organism evidence="4">
    <name type="scientific">Tolypothrix bouteillei VB521301</name>
    <dbReference type="NCBI Taxonomy" id="1479485"/>
    <lineage>
        <taxon>Bacteria</taxon>
        <taxon>Bacillati</taxon>
        <taxon>Cyanobacteriota</taxon>
        <taxon>Cyanophyceae</taxon>
        <taxon>Nostocales</taxon>
        <taxon>Tolypothrichaceae</taxon>
        <taxon>Tolypothrix</taxon>
    </lineage>
</organism>
<evidence type="ECO:0000313" key="3">
    <source>
        <dbReference type="EMBL" id="KAF3887248.1"/>
    </source>
</evidence>
<keyword evidence="1 4" id="KW-0808">Transferase</keyword>
<dbReference type="InterPro" id="IPR000182">
    <property type="entry name" value="GNAT_dom"/>
</dbReference>
<feature type="domain" description="N-acetyltransferase" evidence="2">
    <location>
        <begin position="8"/>
        <end position="170"/>
    </location>
</feature>
<dbReference type="GO" id="GO:0008080">
    <property type="term" value="F:N-acetyltransferase activity"/>
    <property type="evidence" value="ECO:0007669"/>
    <property type="project" value="InterPro"/>
</dbReference>
<keyword evidence="5" id="KW-1185">Reference proteome</keyword>
<dbReference type="OrthoDB" id="5419426at2"/>
<dbReference type="STRING" id="1479485.DA73_0222645"/>
<dbReference type="EMBL" id="JHEG04000001">
    <property type="protein sequence ID" value="KAF3887248.1"/>
    <property type="molecule type" value="Genomic_DNA"/>
</dbReference>
<accession>A0A0C1R650</accession>
<reference evidence="3" key="2">
    <citation type="submission" date="2019-11" db="EMBL/GenBank/DDBJ databases">
        <title>Improved Assembly of Tolypothrix boutellei genome.</title>
        <authorList>
            <person name="Sarangi A.N."/>
            <person name="Mukherjee M."/>
            <person name="Ghosh S."/>
            <person name="Singh D."/>
            <person name="Das A."/>
            <person name="Kant S."/>
            <person name="Prusty A."/>
            <person name="Tripathy S."/>
        </authorList>
    </citation>
    <scope>NUCLEOTIDE SEQUENCE</scope>
    <source>
        <strain evidence="3">VB521301</strain>
    </source>
</reference>
<protein>
    <submittedName>
        <fullName evidence="3 4">Acetyltransferase</fullName>
    </submittedName>
</protein>
<dbReference type="PROSITE" id="PS51186">
    <property type="entry name" value="GNAT"/>
    <property type="match status" value="1"/>
</dbReference>
<sequence>MLKQNNAIYVEGYQPGCIGRITELHGVYYSQCWGVGAEFEILMARELCDFCEQYDMESDLLVSARADERLIGSLAVQGNADRSNNKQEARLRWFILDPIYQGQGIGKALLQQALHFCRQKAFSKLYLWTVDGLPQSRHLYEAFGFHVVAREVDARYGTPLISLKMEMTVNYPAV</sequence>
<dbReference type="RefSeq" id="WP_038080070.1">
    <property type="nucleotide sequence ID" value="NZ_JHEG04000001.1"/>
</dbReference>
<comment type="caution">
    <text evidence="4">The sequence shown here is derived from an EMBL/GenBank/DDBJ whole genome shotgun (WGS) entry which is preliminary data.</text>
</comment>
<dbReference type="Gene3D" id="3.40.630.30">
    <property type="match status" value="1"/>
</dbReference>
<dbReference type="CDD" id="cd04301">
    <property type="entry name" value="NAT_SF"/>
    <property type="match status" value="1"/>
</dbReference>
<proteinExistence type="predicted"/>
<dbReference type="InterPro" id="IPR016181">
    <property type="entry name" value="Acyl_CoA_acyltransferase"/>
</dbReference>
<gene>
    <name evidence="4" type="ORF">DA73_0222645</name>
    <name evidence="3" type="ORF">DA73_0400018445</name>
</gene>
<dbReference type="PANTHER" id="PTHR13947:SF37">
    <property type="entry name" value="LD18367P"/>
    <property type="match status" value="1"/>
</dbReference>
<dbReference type="Pfam" id="PF00583">
    <property type="entry name" value="Acetyltransf_1"/>
    <property type="match status" value="1"/>
</dbReference>